<sequence>MSEPARIDRERDDGSRVLTLWLVNRDRANALSQGMLTTIADTLDSIDDEVGVIVLRGAAGRFSSGVDLSQGTSSAKDGSVQGVLDRAIEAIRTCPVPVVALIERHCIGAAVEVAVNCDLRVAVRPARFEIPAIRIGRVYRSAGYEALLRRLSPTAVRRLLLLGERLSAEDALAAGLVDRLYDTAEEALETIAGHLLELPRETFHAQKLALDAALESRSLSAEQHRAISDLRRHGAAIPTGEDPRDQH</sequence>
<name>A0ABR7LTA9_9ACTN</name>
<proteinExistence type="predicted"/>
<dbReference type="InterPro" id="IPR001753">
    <property type="entry name" value="Enoyl-CoA_hydra/iso"/>
</dbReference>
<dbReference type="Pfam" id="PF00378">
    <property type="entry name" value="ECH_1"/>
    <property type="match status" value="1"/>
</dbReference>
<dbReference type="PANTHER" id="PTHR11941">
    <property type="entry name" value="ENOYL-COA HYDRATASE-RELATED"/>
    <property type="match status" value="1"/>
</dbReference>
<accession>A0ABR7LTA9</accession>
<keyword evidence="2" id="KW-1185">Reference proteome</keyword>
<gene>
    <name evidence="1" type="ORF">HKK74_21665</name>
</gene>
<dbReference type="PANTHER" id="PTHR11941:SF54">
    <property type="entry name" value="ENOYL-COA HYDRATASE, MITOCHONDRIAL"/>
    <property type="match status" value="1"/>
</dbReference>
<protein>
    <submittedName>
        <fullName evidence="1">Enoyl-CoA hydratase/isomerase family protein</fullName>
    </submittedName>
</protein>
<reference evidence="1 2" key="1">
    <citation type="submission" date="2020-06" db="EMBL/GenBank/DDBJ databases">
        <title>Actinomadura xiongansis sp. nov., isolated from soil of Baiyangdian.</title>
        <authorList>
            <person name="Zhang X."/>
        </authorList>
    </citation>
    <scope>NUCLEOTIDE SEQUENCE [LARGE SCALE GENOMIC DNA]</scope>
    <source>
        <strain evidence="1 2">HBUM206468</strain>
    </source>
</reference>
<dbReference type="CDD" id="cd06558">
    <property type="entry name" value="crotonase-like"/>
    <property type="match status" value="1"/>
</dbReference>
<evidence type="ECO:0000313" key="2">
    <source>
        <dbReference type="Proteomes" id="UP000805614"/>
    </source>
</evidence>
<evidence type="ECO:0000313" key="1">
    <source>
        <dbReference type="EMBL" id="MBC6468082.1"/>
    </source>
</evidence>
<dbReference type="Gene3D" id="3.90.226.10">
    <property type="entry name" value="2-enoyl-CoA Hydratase, Chain A, domain 1"/>
    <property type="match status" value="1"/>
</dbReference>
<dbReference type="RefSeq" id="WP_187245080.1">
    <property type="nucleotide sequence ID" value="NZ_BAAAOK010000037.1"/>
</dbReference>
<dbReference type="SUPFAM" id="SSF52096">
    <property type="entry name" value="ClpP/crotonase"/>
    <property type="match status" value="1"/>
</dbReference>
<dbReference type="Proteomes" id="UP000805614">
    <property type="component" value="Unassembled WGS sequence"/>
</dbReference>
<comment type="caution">
    <text evidence="1">The sequence shown here is derived from an EMBL/GenBank/DDBJ whole genome shotgun (WGS) entry which is preliminary data.</text>
</comment>
<dbReference type="EMBL" id="JABVEC010000016">
    <property type="protein sequence ID" value="MBC6468082.1"/>
    <property type="molecule type" value="Genomic_DNA"/>
</dbReference>
<organism evidence="1 2">
    <name type="scientific">Actinomadura alba</name>
    <dbReference type="NCBI Taxonomy" id="406431"/>
    <lineage>
        <taxon>Bacteria</taxon>
        <taxon>Bacillati</taxon>
        <taxon>Actinomycetota</taxon>
        <taxon>Actinomycetes</taxon>
        <taxon>Streptosporangiales</taxon>
        <taxon>Thermomonosporaceae</taxon>
        <taxon>Actinomadura</taxon>
    </lineage>
</organism>
<dbReference type="InterPro" id="IPR029045">
    <property type="entry name" value="ClpP/crotonase-like_dom_sf"/>
</dbReference>